<evidence type="ECO:0000259" key="3">
    <source>
        <dbReference type="SMART" id="SM00822"/>
    </source>
</evidence>
<evidence type="ECO:0000256" key="1">
    <source>
        <dbReference type="ARBA" id="ARBA00006484"/>
    </source>
</evidence>
<keyword evidence="2" id="KW-0560">Oxidoreductase</keyword>
<evidence type="ECO:0000313" key="5">
    <source>
        <dbReference type="Proteomes" id="UP000663181"/>
    </source>
</evidence>
<gene>
    <name evidence="4" type="ORF">ISN74_10280</name>
</gene>
<name>A0ABX7H0F5_9GAMM</name>
<proteinExistence type="inferred from homology"/>
<feature type="domain" description="Ketoreductase" evidence="3">
    <location>
        <begin position="7"/>
        <end position="220"/>
    </location>
</feature>
<dbReference type="PANTHER" id="PTHR48107">
    <property type="entry name" value="NADPH-DEPENDENT ALDEHYDE REDUCTASE-LIKE PROTEIN, CHLOROPLASTIC-RELATED"/>
    <property type="match status" value="1"/>
</dbReference>
<dbReference type="Proteomes" id="UP000663181">
    <property type="component" value="Chromosome"/>
</dbReference>
<dbReference type="InterPro" id="IPR002347">
    <property type="entry name" value="SDR_fam"/>
</dbReference>
<organism evidence="4 5">
    <name type="scientific">Dyella caseinilytica</name>
    <dbReference type="NCBI Taxonomy" id="1849581"/>
    <lineage>
        <taxon>Bacteria</taxon>
        <taxon>Pseudomonadati</taxon>
        <taxon>Pseudomonadota</taxon>
        <taxon>Gammaproteobacteria</taxon>
        <taxon>Lysobacterales</taxon>
        <taxon>Rhodanobacteraceae</taxon>
        <taxon>Dyella</taxon>
    </lineage>
</organism>
<dbReference type="PROSITE" id="PS00061">
    <property type="entry name" value="ADH_SHORT"/>
    <property type="match status" value="1"/>
</dbReference>
<dbReference type="EMBL" id="CP064030">
    <property type="protein sequence ID" value="QRN55668.1"/>
    <property type="molecule type" value="Genomic_DNA"/>
</dbReference>
<dbReference type="InterPro" id="IPR036291">
    <property type="entry name" value="NAD(P)-bd_dom_sf"/>
</dbReference>
<dbReference type="PRINTS" id="PR00081">
    <property type="entry name" value="GDHRDH"/>
</dbReference>
<dbReference type="RefSeq" id="WP_188799234.1">
    <property type="nucleotide sequence ID" value="NZ_BMIZ01000001.1"/>
</dbReference>
<dbReference type="SMART" id="SM00822">
    <property type="entry name" value="PKS_KR"/>
    <property type="match status" value="1"/>
</dbReference>
<protein>
    <submittedName>
        <fullName evidence="4">SDR family oxidoreductase</fullName>
    </submittedName>
</protein>
<dbReference type="Pfam" id="PF13561">
    <property type="entry name" value="adh_short_C2"/>
    <property type="match status" value="1"/>
</dbReference>
<sequence>MSKLTGKTALVTGASRGIGRAAALALAKAGAQVLIHYGSAQKEADAVAEDIRKAGGRAEKVGADLSTPDGPHELARQVRSIVGDRLDILVANAGVSKAATIEETTVADFDQLFAVNVRAPYFLVQQLLPALCEGSSIIFTSSLAARAAVGNLSAYASTKGAIDTLVKHFASALGSRGIRVNAIAPGVVETDMSNFTKTEEGRNVTLGMQALKRLAQPDDIAGSVVFLASDDARWITGDTLRVDGGSRV</sequence>
<keyword evidence="5" id="KW-1185">Reference proteome</keyword>
<reference evidence="4 5" key="1">
    <citation type="submission" date="2020-10" db="EMBL/GenBank/DDBJ databases">
        <title>Phylogeny of dyella-like bacteria.</title>
        <authorList>
            <person name="Fu J."/>
        </authorList>
    </citation>
    <scope>NUCLEOTIDE SEQUENCE [LARGE SCALE GENOMIC DNA]</scope>
    <source>
        <strain evidence="4 5">DHOB09</strain>
    </source>
</reference>
<dbReference type="SUPFAM" id="SSF51735">
    <property type="entry name" value="NAD(P)-binding Rossmann-fold domains"/>
    <property type="match status" value="1"/>
</dbReference>
<comment type="similarity">
    <text evidence="1">Belongs to the short-chain dehydrogenases/reductases (SDR) family.</text>
</comment>
<dbReference type="InterPro" id="IPR020904">
    <property type="entry name" value="Sc_DH/Rdtase_CS"/>
</dbReference>
<accession>A0ABX7H0F5</accession>
<dbReference type="Gene3D" id="3.40.50.720">
    <property type="entry name" value="NAD(P)-binding Rossmann-like Domain"/>
    <property type="match status" value="1"/>
</dbReference>
<evidence type="ECO:0000256" key="2">
    <source>
        <dbReference type="ARBA" id="ARBA00023002"/>
    </source>
</evidence>
<evidence type="ECO:0000313" key="4">
    <source>
        <dbReference type="EMBL" id="QRN55668.1"/>
    </source>
</evidence>
<dbReference type="InterPro" id="IPR057326">
    <property type="entry name" value="KR_dom"/>
</dbReference>
<dbReference type="PANTHER" id="PTHR48107:SF7">
    <property type="entry name" value="RE15974P"/>
    <property type="match status" value="1"/>
</dbReference>